<evidence type="ECO:0000313" key="2">
    <source>
        <dbReference type="EMBL" id="ETW95476.1"/>
    </source>
</evidence>
<dbReference type="InterPro" id="IPR029068">
    <property type="entry name" value="Glyas_Bleomycin-R_OHBP_Dase"/>
</dbReference>
<keyword evidence="3" id="KW-1185">Reference proteome</keyword>
<sequence>MEQRISMITLGVSDLVRSRRFYEEGLGWRPSSGSNEQIVFFQVGGMVLGLYPRSALAEEANLPNDGTGFGGMALAYNVRQREEVDAALAEAQAAGAAILKLAEEVHWGGYSGYFADPAWLSVGSGVESVLGTERGR</sequence>
<dbReference type="PROSITE" id="PS51819">
    <property type="entry name" value="VOC"/>
    <property type="match status" value="1"/>
</dbReference>
<comment type="caution">
    <text evidence="2">The sequence shown here is derived from an EMBL/GenBank/DDBJ whole genome shotgun (WGS) entry which is preliminary data.</text>
</comment>
<protein>
    <submittedName>
        <fullName evidence="2">Glyoxalase</fullName>
    </submittedName>
</protein>
<dbReference type="HOGENOM" id="CLU_046006_18_0_7"/>
<feature type="domain" description="VOC" evidence="1">
    <location>
        <begin position="4"/>
        <end position="127"/>
    </location>
</feature>
<evidence type="ECO:0000259" key="1">
    <source>
        <dbReference type="PROSITE" id="PS51819"/>
    </source>
</evidence>
<dbReference type="Proteomes" id="UP000019141">
    <property type="component" value="Unassembled WGS sequence"/>
</dbReference>
<dbReference type="Gene3D" id="3.10.180.10">
    <property type="entry name" value="2,3-Dihydroxybiphenyl 1,2-Dioxygenase, domain 1"/>
    <property type="match status" value="1"/>
</dbReference>
<dbReference type="PANTHER" id="PTHR36503:SF1">
    <property type="entry name" value="BLR2520 PROTEIN"/>
    <property type="match status" value="1"/>
</dbReference>
<dbReference type="InterPro" id="IPR037523">
    <property type="entry name" value="VOC_core"/>
</dbReference>
<accession>W4LDT2</accession>
<gene>
    <name evidence="2" type="ORF">ETSY1_30490</name>
</gene>
<dbReference type="PANTHER" id="PTHR36503">
    <property type="entry name" value="BLR2520 PROTEIN"/>
    <property type="match status" value="1"/>
</dbReference>
<proteinExistence type="predicted"/>
<reference evidence="2 3" key="1">
    <citation type="journal article" date="2014" name="Nature">
        <title>An environmental bacterial taxon with a large and distinct metabolic repertoire.</title>
        <authorList>
            <person name="Wilson M.C."/>
            <person name="Mori T."/>
            <person name="Ruckert C."/>
            <person name="Uria A.R."/>
            <person name="Helf M.J."/>
            <person name="Takada K."/>
            <person name="Gernert C."/>
            <person name="Steffens U.A."/>
            <person name="Heycke N."/>
            <person name="Schmitt S."/>
            <person name="Rinke C."/>
            <person name="Helfrich E.J."/>
            <person name="Brachmann A.O."/>
            <person name="Gurgui C."/>
            <person name="Wakimoto T."/>
            <person name="Kracht M."/>
            <person name="Crusemann M."/>
            <person name="Hentschel U."/>
            <person name="Abe I."/>
            <person name="Matsunaga S."/>
            <person name="Kalinowski J."/>
            <person name="Takeyama H."/>
            <person name="Piel J."/>
        </authorList>
    </citation>
    <scope>NUCLEOTIDE SEQUENCE [LARGE SCALE GENOMIC DNA]</scope>
    <source>
        <strain evidence="3">TSY1</strain>
    </source>
</reference>
<name>W4LDT2_ENTF1</name>
<dbReference type="SUPFAM" id="SSF54593">
    <property type="entry name" value="Glyoxalase/Bleomycin resistance protein/Dihydroxybiphenyl dioxygenase"/>
    <property type="match status" value="1"/>
</dbReference>
<dbReference type="EMBL" id="AZHW01000913">
    <property type="protein sequence ID" value="ETW95476.1"/>
    <property type="molecule type" value="Genomic_DNA"/>
</dbReference>
<evidence type="ECO:0000313" key="3">
    <source>
        <dbReference type="Proteomes" id="UP000019141"/>
    </source>
</evidence>
<dbReference type="AlphaFoldDB" id="W4LDT2"/>
<dbReference type="InterPro" id="IPR004360">
    <property type="entry name" value="Glyas_Fos-R_dOase_dom"/>
</dbReference>
<organism evidence="2 3">
    <name type="scientific">Entotheonella factor</name>
    <dbReference type="NCBI Taxonomy" id="1429438"/>
    <lineage>
        <taxon>Bacteria</taxon>
        <taxon>Pseudomonadati</taxon>
        <taxon>Nitrospinota/Tectimicrobiota group</taxon>
        <taxon>Candidatus Tectimicrobiota</taxon>
        <taxon>Candidatus Entotheonellia</taxon>
        <taxon>Candidatus Entotheonellales</taxon>
        <taxon>Candidatus Entotheonellaceae</taxon>
        <taxon>Candidatus Entotheonella</taxon>
    </lineage>
</organism>
<dbReference type="Pfam" id="PF00903">
    <property type="entry name" value="Glyoxalase"/>
    <property type="match status" value="1"/>
</dbReference>